<proteinExistence type="predicted"/>
<feature type="transmembrane region" description="Helical" evidence="1">
    <location>
        <begin position="415"/>
        <end position="436"/>
    </location>
</feature>
<dbReference type="Proteomes" id="UP001497444">
    <property type="component" value="Chromosome 8"/>
</dbReference>
<feature type="transmembrane region" description="Helical" evidence="1">
    <location>
        <begin position="16"/>
        <end position="37"/>
    </location>
</feature>
<organism evidence="2 3">
    <name type="scientific">Sphagnum jensenii</name>
    <dbReference type="NCBI Taxonomy" id="128206"/>
    <lineage>
        <taxon>Eukaryota</taxon>
        <taxon>Viridiplantae</taxon>
        <taxon>Streptophyta</taxon>
        <taxon>Embryophyta</taxon>
        <taxon>Bryophyta</taxon>
        <taxon>Sphagnophytina</taxon>
        <taxon>Sphagnopsida</taxon>
        <taxon>Sphagnales</taxon>
        <taxon>Sphagnaceae</taxon>
        <taxon>Sphagnum</taxon>
    </lineage>
</organism>
<accession>A0ABP0XE35</accession>
<feature type="transmembrane region" description="Helical" evidence="1">
    <location>
        <begin position="73"/>
        <end position="96"/>
    </location>
</feature>
<sequence length="459" mass="51773">MIWRWGKSGVISNVELGMLLILPCVVLASFLSTTAAWHHSRPAPPAPWSVPSPPSCSPPAPSRVPSPPFCSRSVVTTIWSAVLALSSLMIHAWGQGSAMVSFTKRNHVHFCCNKNFWWRLLWTIVLALNPIVGTFYVLQTLFVTCKFCKILSQPRMEAAGVHANKIARFIADTWVGVGVANLETIPKEYNYNWNRANPKASPDPDLVLNLAGTGDPQSDRQWPTAESFHFFLLNYEGMLALLGSGALNDVDYKQMRFLGRRRGLEIFIIFVQSISYITAVVYRRIQHLNVTPIEGIGFTGSLLFFVYAVVQYFFGSISKEGLLIYLTPAQEKAIQNFRKENPPSQWFPGVDPDRWAFIWTIVVGFLVVGVATWLLYPVLTTKSAVDVLGHIIFYGDFLIQFIFLYMYFRERFKAVRLLIPAIVTLAGVALAIYATIHHWHDQNFDIPTPLLGPYFPVIR</sequence>
<feature type="transmembrane region" description="Helical" evidence="1">
    <location>
        <begin position="116"/>
        <end position="138"/>
    </location>
</feature>
<dbReference type="EMBL" id="OZ020103">
    <property type="protein sequence ID" value="CAK9277368.1"/>
    <property type="molecule type" value="Genomic_DNA"/>
</dbReference>
<feature type="transmembrane region" description="Helical" evidence="1">
    <location>
        <begin position="295"/>
        <end position="314"/>
    </location>
</feature>
<feature type="transmembrane region" description="Helical" evidence="1">
    <location>
        <begin position="388"/>
        <end position="408"/>
    </location>
</feature>
<keyword evidence="1" id="KW-0812">Transmembrane</keyword>
<keyword evidence="1" id="KW-0472">Membrane</keyword>
<keyword evidence="1" id="KW-1133">Transmembrane helix</keyword>
<evidence type="ECO:0000256" key="1">
    <source>
        <dbReference type="SAM" id="Phobius"/>
    </source>
</evidence>
<feature type="transmembrane region" description="Helical" evidence="1">
    <location>
        <begin position="355"/>
        <end position="376"/>
    </location>
</feature>
<feature type="transmembrane region" description="Helical" evidence="1">
    <location>
        <begin position="263"/>
        <end position="283"/>
    </location>
</feature>
<reference evidence="2" key="1">
    <citation type="submission" date="2024-02" db="EMBL/GenBank/DDBJ databases">
        <authorList>
            <consortium name="ELIXIR-Norway"/>
            <consortium name="Elixir Norway"/>
        </authorList>
    </citation>
    <scope>NUCLEOTIDE SEQUENCE</scope>
</reference>
<protein>
    <submittedName>
        <fullName evidence="2">Uncharacterized protein</fullName>
    </submittedName>
</protein>
<keyword evidence="3" id="KW-1185">Reference proteome</keyword>
<evidence type="ECO:0000313" key="2">
    <source>
        <dbReference type="EMBL" id="CAK9277368.1"/>
    </source>
</evidence>
<gene>
    <name evidence="2" type="ORF">CSSPJE1EN1_LOCUS22846</name>
</gene>
<name>A0ABP0XE35_9BRYO</name>
<evidence type="ECO:0000313" key="3">
    <source>
        <dbReference type="Proteomes" id="UP001497444"/>
    </source>
</evidence>